<comment type="caution">
    <text evidence="2">The sequence shown here is derived from an EMBL/GenBank/DDBJ whole genome shotgun (WGS) entry which is preliminary data.</text>
</comment>
<keyword evidence="3" id="KW-1185">Reference proteome</keyword>
<evidence type="ECO:0000313" key="2">
    <source>
        <dbReference type="EMBL" id="GAA4965070.1"/>
    </source>
</evidence>
<dbReference type="Proteomes" id="UP001500466">
    <property type="component" value="Unassembled WGS sequence"/>
</dbReference>
<evidence type="ECO:0000256" key="1">
    <source>
        <dbReference type="SAM" id="MobiDB-lite"/>
    </source>
</evidence>
<evidence type="ECO:0000313" key="3">
    <source>
        <dbReference type="Proteomes" id="UP001500466"/>
    </source>
</evidence>
<dbReference type="EMBL" id="BAABHS010000010">
    <property type="protein sequence ID" value="GAA4965070.1"/>
    <property type="molecule type" value="Genomic_DNA"/>
</dbReference>
<protein>
    <submittedName>
        <fullName evidence="2">Uncharacterized protein</fullName>
    </submittedName>
</protein>
<feature type="compositionally biased region" description="Low complexity" evidence="1">
    <location>
        <begin position="33"/>
        <end position="45"/>
    </location>
</feature>
<feature type="region of interest" description="Disordered" evidence="1">
    <location>
        <begin position="1"/>
        <end position="72"/>
    </location>
</feature>
<organism evidence="2 3">
    <name type="scientific">Yinghuangia aomiensis</name>
    <dbReference type="NCBI Taxonomy" id="676205"/>
    <lineage>
        <taxon>Bacteria</taxon>
        <taxon>Bacillati</taxon>
        <taxon>Actinomycetota</taxon>
        <taxon>Actinomycetes</taxon>
        <taxon>Kitasatosporales</taxon>
        <taxon>Streptomycetaceae</taxon>
        <taxon>Yinghuangia</taxon>
    </lineage>
</organism>
<accession>A0ABP9H9P6</accession>
<reference evidence="3" key="1">
    <citation type="journal article" date="2019" name="Int. J. Syst. Evol. Microbiol.">
        <title>The Global Catalogue of Microorganisms (GCM) 10K type strain sequencing project: providing services to taxonomists for standard genome sequencing and annotation.</title>
        <authorList>
            <consortium name="The Broad Institute Genomics Platform"/>
            <consortium name="The Broad Institute Genome Sequencing Center for Infectious Disease"/>
            <person name="Wu L."/>
            <person name="Ma J."/>
        </authorList>
    </citation>
    <scope>NUCLEOTIDE SEQUENCE [LARGE SCALE GENOMIC DNA]</scope>
    <source>
        <strain evidence="3">JCM 17986</strain>
    </source>
</reference>
<name>A0ABP9H9P6_9ACTN</name>
<proteinExistence type="predicted"/>
<sequence>MSLSAGPADVGASWNNGSHPGQYGMEWGQLPMTDTTETTGITTTTSSPGDRAAGTTGSAVEASKTRATRGRPVRMTTARRALARISTGAVRTYDSRQGAPGISGRTLDTLDARRLVRYGTPIPGLGRPIRPTAAGTRAILRRGPGGTAVWRWLLDQDEVWVASDGRTTLIREMPPAYCANVAAWLQRNAASIRTYAAPRRRQDALTWIDGTPLMRALRESAAD</sequence>
<gene>
    <name evidence="2" type="ORF">GCM10023205_31630</name>
</gene>